<evidence type="ECO:0000256" key="1">
    <source>
        <dbReference type="ARBA" id="ARBA00022750"/>
    </source>
</evidence>
<dbReference type="Gene3D" id="4.10.60.10">
    <property type="entry name" value="Zinc finger, CCHC-type"/>
    <property type="match status" value="1"/>
</dbReference>
<dbReference type="Proteomes" id="UP001162060">
    <property type="component" value="Unassembled WGS sequence"/>
</dbReference>
<keyword evidence="1" id="KW-0378">Hydrolase</keyword>
<feature type="domain" description="CCHC-type" evidence="3">
    <location>
        <begin position="18"/>
        <end position="33"/>
    </location>
</feature>
<dbReference type="InterPro" id="IPR043502">
    <property type="entry name" value="DNA/RNA_pol_sf"/>
</dbReference>
<dbReference type="Pfam" id="PF22936">
    <property type="entry name" value="Pol_BBD"/>
    <property type="match status" value="1"/>
</dbReference>
<dbReference type="EMBL" id="CAKLBY020000213">
    <property type="protein sequence ID" value="CAK7934567.1"/>
    <property type="molecule type" value="Genomic_DNA"/>
</dbReference>
<dbReference type="Pfam" id="PF07727">
    <property type="entry name" value="RVT_2"/>
    <property type="match status" value="1"/>
</dbReference>
<dbReference type="GO" id="GO:0008270">
    <property type="term" value="F:zinc ion binding"/>
    <property type="evidence" value="ECO:0007669"/>
    <property type="project" value="UniProtKB-KW"/>
</dbReference>
<evidence type="ECO:0000256" key="2">
    <source>
        <dbReference type="PROSITE-ProRule" id="PRU00047"/>
    </source>
</evidence>
<dbReference type="SUPFAM" id="SSF56672">
    <property type="entry name" value="DNA/RNA polymerases"/>
    <property type="match status" value="1"/>
</dbReference>
<dbReference type="InterPro" id="IPR036875">
    <property type="entry name" value="Znf_CCHC_sf"/>
</dbReference>
<dbReference type="Pfam" id="PF00098">
    <property type="entry name" value="zf-CCHC"/>
    <property type="match status" value="1"/>
</dbReference>
<dbReference type="SUPFAM" id="SSF57756">
    <property type="entry name" value="Retrovirus zinc finger-like domains"/>
    <property type="match status" value="1"/>
</dbReference>
<keyword evidence="2" id="KW-0479">Metal-binding</keyword>
<evidence type="ECO:0000313" key="4">
    <source>
        <dbReference type="EMBL" id="CAK7934567.1"/>
    </source>
</evidence>
<dbReference type="GO" id="GO:0004190">
    <property type="term" value="F:aspartic-type endopeptidase activity"/>
    <property type="evidence" value="ECO:0007669"/>
    <property type="project" value="UniProtKB-KW"/>
</dbReference>
<sequence length="373" mass="41661">MSRDNKRNGRPGKKTGACHKCGKQGHLIAECPSRIQEDAERHRFQRANVAQYEDLGEYLFSVGGEVAKSSNVWLVDSDDGVAQANGKGDIVMSMKTPRGTKKGVLTDVWHIPMLSRNLFSVGRFTKDVGSVTLVTNGCFAETKGVKWKLGAGEGEWLFKLCLTPEASNEKAYRFEEIKSGRVLVSRDAQFMEDVFDEEEENVRDKDMIFVALYVDDLVIASNNDELLKSTKKALGDRFDMTDLGNLKYFLGMEVDHDFTVGTISIRQSKFAKNILEKFGMEHSNPVKTSKETGLNLTRSMCEGGCKHKDMMANVPYRNAVGCLMYLMEGTRLDLAAAVGVISQFVADPCPTHWQALKRVFRYVQGTQTHGIEL</sequence>
<dbReference type="AlphaFoldDB" id="A0AAV1ULL7"/>
<proteinExistence type="predicted"/>
<keyword evidence="1" id="KW-0064">Aspartyl protease</keyword>
<dbReference type="InterPro" id="IPR013103">
    <property type="entry name" value="RVT_2"/>
</dbReference>
<gene>
    <name evidence="4" type="ORF">PM001_LOCUS19717</name>
</gene>
<protein>
    <recommendedName>
        <fullName evidence="3">CCHC-type domain-containing protein</fullName>
    </recommendedName>
</protein>
<evidence type="ECO:0000259" key="3">
    <source>
        <dbReference type="PROSITE" id="PS50158"/>
    </source>
</evidence>
<dbReference type="InterPro" id="IPR001878">
    <property type="entry name" value="Znf_CCHC"/>
</dbReference>
<name>A0AAV1ULL7_9STRA</name>
<dbReference type="PANTHER" id="PTHR11439">
    <property type="entry name" value="GAG-POL-RELATED RETROTRANSPOSON"/>
    <property type="match status" value="1"/>
</dbReference>
<accession>A0AAV1ULL7</accession>
<keyword evidence="2" id="KW-0863">Zinc-finger</keyword>
<dbReference type="PANTHER" id="PTHR11439:SF483">
    <property type="entry name" value="PEPTIDE SYNTHASE GLIP-LIKE, PUTATIVE (AFU_ORTHOLOGUE AFUA_3G12920)-RELATED"/>
    <property type="match status" value="1"/>
</dbReference>
<organism evidence="4 5">
    <name type="scientific">Peronospora matthiolae</name>
    <dbReference type="NCBI Taxonomy" id="2874970"/>
    <lineage>
        <taxon>Eukaryota</taxon>
        <taxon>Sar</taxon>
        <taxon>Stramenopiles</taxon>
        <taxon>Oomycota</taxon>
        <taxon>Peronosporomycetes</taxon>
        <taxon>Peronosporales</taxon>
        <taxon>Peronosporaceae</taxon>
        <taxon>Peronospora</taxon>
    </lineage>
</organism>
<dbReference type="PROSITE" id="PS50158">
    <property type="entry name" value="ZF_CCHC"/>
    <property type="match status" value="1"/>
</dbReference>
<reference evidence="4" key="1">
    <citation type="submission" date="2024-01" db="EMBL/GenBank/DDBJ databases">
        <authorList>
            <person name="Webb A."/>
        </authorList>
    </citation>
    <scope>NUCLEOTIDE SEQUENCE</scope>
    <source>
        <strain evidence="4">Pm1</strain>
    </source>
</reference>
<dbReference type="GO" id="GO:0003676">
    <property type="term" value="F:nucleic acid binding"/>
    <property type="evidence" value="ECO:0007669"/>
    <property type="project" value="InterPro"/>
</dbReference>
<comment type="caution">
    <text evidence="4">The sequence shown here is derived from an EMBL/GenBank/DDBJ whole genome shotgun (WGS) entry which is preliminary data.</text>
</comment>
<evidence type="ECO:0000313" key="5">
    <source>
        <dbReference type="Proteomes" id="UP001162060"/>
    </source>
</evidence>
<keyword evidence="2" id="KW-0862">Zinc</keyword>
<keyword evidence="1" id="KW-0645">Protease</keyword>
<dbReference type="SMART" id="SM00343">
    <property type="entry name" value="ZnF_C2HC"/>
    <property type="match status" value="1"/>
</dbReference>
<dbReference type="InterPro" id="IPR054722">
    <property type="entry name" value="PolX-like_BBD"/>
</dbReference>